<dbReference type="EMBL" id="LOSJ02000002">
    <property type="protein sequence ID" value="PNM56145.1"/>
    <property type="molecule type" value="Genomic_DNA"/>
</dbReference>
<evidence type="ECO:0000313" key="2">
    <source>
        <dbReference type="Proteomes" id="UP000053748"/>
    </source>
</evidence>
<gene>
    <name evidence="1" type="ORF">AL544_008655</name>
</gene>
<comment type="caution">
    <text evidence="1">The sequence shown here is derived from an EMBL/GenBank/DDBJ whole genome shotgun (WGS) entry which is preliminary data.</text>
</comment>
<keyword evidence="2" id="KW-1185">Reference proteome</keyword>
<protein>
    <submittedName>
        <fullName evidence="1">Uncharacterized protein</fullName>
    </submittedName>
</protein>
<evidence type="ECO:0000313" key="1">
    <source>
        <dbReference type="EMBL" id="PNM56145.1"/>
    </source>
</evidence>
<reference evidence="1" key="1">
    <citation type="submission" date="2017-12" db="EMBL/GenBank/DDBJ databases">
        <title>FDA dAtabase for Regulatory Grade micrObial Sequences (FDA-ARGOS): Supporting development and validation of Infectious Disease Dx tests.</title>
        <authorList>
            <person name="Hoffmann M."/>
            <person name="Allard M."/>
            <person name="Evans P."/>
            <person name="Brown E."/>
            <person name="Tallon L.J."/>
            <person name="Sadzewicz L."/>
            <person name="Sengamalay N."/>
            <person name="Ott S."/>
            <person name="Godinez A."/>
            <person name="Nagaraj S."/>
            <person name="Vavikolanu K."/>
            <person name="Aluvathingal J."/>
            <person name="Nadendla S."/>
            <person name="Hobson J."/>
            <person name="Sichtig H."/>
        </authorList>
    </citation>
    <scope>NUCLEOTIDE SEQUENCE [LARGE SCALE GENOMIC DNA]</scope>
    <source>
        <strain evidence="1">FDAARGOS_113</strain>
    </source>
</reference>
<accession>A0A2J9UXB6</accession>
<dbReference type="KEGG" id="vmi:AL543_21810"/>
<dbReference type="AlphaFoldDB" id="A0A2J9UXB6"/>
<name>A0A2J9UXB6_VIBMI</name>
<organism evidence="1 2">
    <name type="scientific">Vibrio mimicus</name>
    <dbReference type="NCBI Taxonomy" id="674"/>
    <lineage>
        <taxon>Bacteria</taxon>
        <taxon>Pseudomonadati</taxon>
        <taxon>Pseudomonadota</taxon>
        <taxon>Gammaproteobacteria</taxon>
        <taxon>Vibrionales</taxon>
        <taxon>Vibrionaceae</taxon>
        <taxon>Vibrio</taxon>
    </lineage>
</organism>
<proteinExistence type="predicted"/>
<sequence>MFKEAGYYGSPFYLYKVEIFTLSSLAIMMTQKIILRVNHAIQNNTYDSSAFTLFTSHAYAG</sequence>
<dbReference type="Proteomes" id="UP000053748">
    <property type="component" value="Unassembled WGS sequence"/>
</dbReference>